<dbReference type="InterPro" id="IPR012347">
    <property type="entry name" value="Ferritin-like"/>
</dbReference>
<keyword evidence="4 9" id="KW-0349">Heme</keyword>
<keyword evidence="3 7" id="KW-0409">Iron storage</keyword>
<dbReference type="InterPro" id="IPR009078">
    <property type="entry name" value="Ferritin-like_SF"/>
</dbReference>
<dbReference type="GO" id="GO:0020037">
    <property type="term" value="F:heme binding"/>
    <property type="evidence" value="ECO:0007669"/>
    <property type="project" value="TreeGrafter"/>
</dbReference>
<dbReference type="PRINTS" id="PR00601">
    <property type="entry name" value="BACFERRITIN"/>
</dbReference>
<dbReference type="Proteomes" id="UP000053176">
    <property type="component" value="Unassembled WGS sequence"/>
</dbReference>
<dbReference type="CDD" id="cd00907">
    <property type="entry name" value="Bacterioferritin"/>
    <property type="match status" value="1"/>
</dbReference>
<evidence type="ECO:0000256" key="9">
    <source>
        <dbReference type="RuleBase" id="RU000623"/>
    </source>
</evidence>
<evidence type="ECO:0000256" key="2">
    <source>
        <dbReference type="ARBA" id="ARBA00008093"/>
    </source>
</evidence>
<evidence type="ECO:0000256" key="6">
    <source>
        <dbReference type="ARBA" id="ARBA00023004"/>
    </source>
</evidence>
<dbReference type="EMBL" id="LPWA01000111">
    <property type="protein sequence ID" value="KUM25931.1"/>
    <property type="molecule type" value="Genomic_DNA"/>
</dbReference>
<protein>
    <recommendedName>
        <fullName evidence="7 9">Bacterioferritin</fullName>
        <ecNumber evidence="7">1.16.3.1</ecNumber>
    </recommendedName>
</protein>
<proteinExistence type="inferred from homology"/>
<dbReference type="PROSITE" id="PS00549">
    <property type="entry name" value="BACTERIOFERRITIN"/>
    <property type="match status" value="1"/>
</dbReference>
<accession>A0A101KRW4</accession>
<evidence type="ECO:0000313" key="12">
    <source>
        <dbReference type="Proteomes" id="UP000053176"/>
    </source>
</evidence>
<evidence type="ECO:0000256" key="1">
    <source>
        <dbReference type="ARBA" id="ARBA00001970"/>
    </source>
</evidence>
<name>A0A101KRW4_RHILI</name>
<feature type="binding site" description="axial binding residue" evidence="8">
    <location>
        <position position="52"/>
    </location>
    <ligand>
        <name>heme b</name>
        <dbReference type="ChEBI" id="CHEBI:60344"/>
        <note>ligand shared between dimeric partners</note>
    </ligand>
    <ligandPart>
        <name>Fe</name>
        <dbReference type="ChEBI" id="CHEBI:18248"/>
    </ligandPart>
</feature>
<evidence type="ECO:0000259" key="10">
    <source>
        <dbReference type="PROSITE" id="PS50905"/>
    </source>
</evidence>
<keyword evidence="5 7" id="KW-0479">Metal-binding</keyword>
<dbReference type="PANTHER" id="PTHR30295">
    <property type="entry name" value="BACTERIOFERRITIN"/>
    <property type="match status" value="1"/>
</dbReference>
<evidence type="ECO:0000256" key="7">
    <source>
        <dbReference type="PIRNR" id="PIRNR002560"/>
    </source>
</evidence>
<dbReference type="EC" id="1.16.3.1" evidence="7"/>
<organism evidence="11 12">
    <name type="scientific">Rhizobium loti</name>
    <name type="common">Mesorhizobium loti</name>
    <dbReference type="NCBI Taxonomy" id="381"/>
    <lineage>
        <taxon>Bacteria</taxon>
        <taxon>Pseudomonadati</taxon>
        <taxon>Pseudomonadota</taxon>
        <taxon>Alphaproteobacteria</taxon>
        <taxon>Hyphomicrobiales</taxon>
        <taxon>Phyllobacteriaceae</taxon>
        <taxon>Mesorhizobium</taxon>
    </lineage>
</organism>
<dbReference type="SUPFAM" id="SSF47240">
    <property type="entry name" value="Ferritin-like"/>
    <property type="match status" value="1"/>
</dbReference>
<dbReference type="PIRSF" id="PIRSF002560">
    <property type="entry name" value="Bacterioferritin"/>
    <property type="match status" value="1"/>
</dbReference>
<comment type="catalytic activity">
    <reaction evidence="7">
        <text>4 Fe(2+) + O2 + 4 H(+) = 4 Fe(3+) + 2 H2O</text>
        <dbReference type="Rhea" id="RHEA:11148"/>
        <dbReference type="ChEBI" id="CHEBI:15377"/>
        <dbReference type="ChEBI" id="CHEBI:15378"/>
        <dbReference type="ChEBI" id="CHEBI:15379"/>
        <dbReference type="ChEBI" id="CHEBI:29033"/>
        <dbReference type="ChEBI" id="CHEBI:29034"/>
        <dbReference type="EC" id="1.16.3.1"/>
    </reaction>
</comment>
<feature type="binding site" evidence="8">
    <location>
        <position position="127"/>
    </location>
    <ligand>
        <name>Fe cation</name>
        <dbReference type="ChEBI" id="CHEBI:24875"/>
        <label>2</label>
    </ligand>
</feature>
<dbReference type="GO" id="GO:0005829">
    <property type="term" value="C:cytosol"/>
    <property type="evidence" value="ECO:0007669"/>
    <property type="project" value="TreeGrafter"/>
</dbReference>
<dbReference type="AlphaFoldDB" id="A0A101KRW4"/>
<dbReference type="Gene3D" id="1.20.1260.10">
    <property type="match status" value="1"/>
</dbReference>
<dbReference type="GO" id="GO:0004322">
    <property type="term" value="F:ferroxidase activity"/>
    <property type="evidence" value="ECO:0007669"/>
    <property type="project" value="UniProtKB-EC"/>
</dbReference>
<feature type="binding site" evidence="8">
    <location>
        <position position="50"/>
    </location>
    <ligand>
        <name>Fe cation</name>
        <dbReference type="ChEBI" id="CHEBI:24875"/>
        <label>3</label>
    </ligand>
</feature>
<keyword evidence="6 7" id="KW-0408">Iron</keyword>
<dbReference type="InterPro" id="IPR002024">
    <property type="entry name" value="Bacterioferritin"/>
</dbReference>
<dbReference type="NCBIfam" id="TIGR00754">
    <property type="entry name" value="bfr"/>
    <property type="match status" value="1"/>
</dbReference>
<feature type="binding site" evidence="8">
    <location>
        <position position="51"/>
    </location>
    <ligand>
        <name>Fe cation</name>
        <dbReference type="ChEBI" id="CHEBI:24875"/>
        <label>1</label>
    </ligand>
</feature>
<feature type="binding site" evidence="8">
    <location>
        <position position="94"/>
    </location>
    <ligand>
        <name>Fe cation</name>
        <dbReference type="ChEBI" id="CHEBI:24875"/>
        <label>2</label>
    </ligand>
</feature>
<dbReference type="Pfam" id="PF00210">
    <property type="entry name" value="Ferritin"/>
    <property type="match status" value="1"/>
</dbReference>
<feature type="binding site" evidence="8">
    <location>
        <position position="18"/>
    </location>
    <ligand>
        <name>Fe cation</name>
        <dbReference type="ChEBI" id="CHEBI:24875"/>
        <label>1</label>
    </ligand>
</feature>
<feature type="binding site" evidence="8">
    <location>
        <position position="51"/>
    </location>
    <ligand>
        <name>Fe cation</name>
        <dbReference type="ChEBI" id="CHEBI:24875"/>
        <label>2</label>
    </ligand>
</feature>
<dbReference type="GO" id="GO:0006826">
    <property type="term" value="P:iron ion transport"/>
    <property type="evidence" value="ECO:0007669"/>
    <property type="project" value="InterPro"/>
</dbReference>
<sequence>MKGDKKVIDGLNQALKHELTAVNQFWVHYRLMENWGFQKLAKKWRAESIEEMQHADKLVVRIIFLEGHPNLQSLNPLKIGQSVNEVLECDLEIEYEARTLYQGAREVCRKAGDYVSMALFEQLMADEEGHIDFLETQRDLLQQIGEQNYGQLNAGSADEAEGGAE</sequence>
<feature type="binding site" evidence="8">
    <location>
        <position position="127"/>
    </location>
    <ligand>
        <name>Fe cation</name>
        <dbReference type="ChEBI" id="CHEBI:24875"/>
        <label>1</label>
    </ligand>
</feature>
<feature type="domain" description="Ferritin-like diiron" evidence="10">
    <location>
        <begin position="1"/>
        <end position="145"/>
    </location>
</feature>
<evidence type="ECO:0000313" key="11">
    <source>
        <dbReference type="EMBL" id="KUM25931.1"/>
    </source>
</evidence>
<dbReference type="PROSITE" id="PS50905">
    <property type="entry name" value="FERRITIN_LIKE"/>
    <property type="match status" value="1"/>
</dbReference>
<dbReference type="InterPro" id="IPR008331">
    <property type="entry name" value="Ferritin_DPS_dom"/>
</dbReference>
<dbReference type="GO" id="GO:0008199">
    <property type="term" value="F:ferric iron binding"/>
    <property type="evidence" value="ECO:0007669"/>
    <property type="project" value="InterPro"/>
</dbReference>
<evidence type="ECO:0000256" key="5">
    <source>
        <dbReference type="ARBA" id="ARBA00022723"/>
    </source>
</evidence>
<comment type="function">
    <text evidence="7">Iron-storage protein, whose ferroxidase center binds Fe(2+), oxidizes it using dioxygen to Fe(3+), and participates in the subsequent Fe(3+) oxide mineral core formation within the central cavity of the BFR protein shell.</text>
</comment>
<evidence type="ECO:0000256" key="8">
    <source>
        <dbReference type="PIRSR" id="PIRSR002560-1"/>
    </source>
</evidence>
<gene>
    <name evidence="11" type="ORF">AU467_24075</name>
</gene>
<comment type="similarity">
    <text evidence="2 7 9">Belongs to the bacterioferritin family.</text>
</comment>
<feature type="binding site" evidence="8">
    <location>
        <position position="130"/>
    </location>
    <ligand>
        <name>Fe cation</name>
        <dbReference type="ChEBI" id="CHEBI:24875"/>
        <label>2</label>
    </ligand>
</feature>
<comment type="caution">
    <text evidence="11">The sequence shown here is derived from an EMBL/GenBank/DDBJ whole genome shotgun (WGS) entry which is preliminary data.</text>
</comment>
<dbReference type="PANTHER" id="PTHR30295:SF0">
    <property type="entry name" value="BACTERIOFERRITIN"/>
    <property type="match status" value="1"/>
</dbReference>
<dbReference type="OrthoDB" id="9800505at2"/>
<dbReference type="InterPro" id="IPR009040">
    <property type="entry name" value="Ferritin-like_diiron"/>
</dbReference>
<comment type="cofactor">
    <cofactor evidence="1">
        <name>heme b</name>
        <dbReference type="ChEBI" id="CHEBI:60344"/>
    </cofactor>
</comment>
<dbReference type="GO" id="GO:0006879">
    <property type="term" value="P:intracellular iron ion homeostasis"/>
    <property type="evidence" value="ECO:0007669"/>
    <property type="project" value="UniProtKB-KW"/>
</dbReference>
<evidence type="ECO:0000256" key="3">
    <source>
        <dbReference type="ARBA" id="ARBA00022434"/>
    </source>
</evidence>
<feature type="binding site" evidence="8">
    <location>
        <position position="54"/>
    </location>
    <ligand>
        <name>Fe cation</name>
        <dbReference type="ChEBI" id="CHEBI:24875"/>
        <label>1</label>
    </ligand>
</feature>
<reference evidence="11 12" key="1">
    <citation type="submission" date="2015-12" db="EMBL/GenBank/DDBJ databases">
        <title>Draft genome sequence of Mesorhizobium sp. UFLA 01-765, a multitolerant efficient symbiont and plant-growth promoting strain isolated from Zn-mining soil using Leucaena leucocephala as a trap plant.</title>
        <authorList>
            <person name="Rangel W.M."/>
            <person name="Thijs S."/>
            <person name="Longatti S.M."/>
            <person name="Moreira F.M."/>
            <person name="Weyens N."/>
            <person name="Vangronsveld J."/>
            <person name="Van Hamme J.D."/>
            <person name="Bottos E.M."/>
            <person name="Rineau F."/>
        </authorList>
    </citation>
    <scope>NUCLEOTIDE SEQUENCE [LARGE SCALE GENOMIC DNA]</scope>
    <source>
        <strain evidence="11 12">UFLA 01-765</strain>
    </source>
</reference>
<evidence type="ECO:0000256" key="4">
    <source>
        <dbReference type="ARBA" id="ARBA00022617"/>
    </source>
</evidence>